<evidence type="ECO:0000256" key="3">
    <source>
        <dbReference type="ARBA" id="ARBA00023134"/>
    </source>
</evidence>
<sequence length="103" mass="11736">MIPGFRKVTPYVYAGVYPIDSTEYDKLKDSLEKLSLNDSAVAYEMEDSKALGLGFRCGFLGMLHMDIIKERLFREYGLDTIFTIPTVMYLVKSKNLSIPLIKT</sequence>
<name>A0A8S5R7U3_9VIRU</name>
<dbReference type="FunFam" id="3.30.70.870:FF:000004">
    <property type="entry name" value="Translation factor GUF1, mitochondrial"/>
    <property type="match status" value="1"/>
</dbReference>
<organism evidence="4">
    <name type="scientific">virus sp. ct1Uu26</name>
    <dbReference type="NCBI Taxonomy" id="2826789"/>
    <lineage>
        <taxon>Viruses</taxon>
    </lineage>
</organism>
<reference evidence="4" key="1">
    <citation type="journal article" date="2021" name="Proc. Natl. Acad. Sci. U.S.A.">
        <title>A Catalog of Tens of Thousands of Viruses from Human Metagenomes Reveals Hidden Associations with Chronic Diseases.</title>
        <authorList>
            <person name="Tisza M.J."/>
            <person name="Buck C.B."/>
        </authorList>
    </citation>
    <scope>NUCLEOTIDE SEQUENCE</scope>
    <source>
        <strain evidence="4">Ct1Uu26</strain>
    </source>
</reference>
<accession>A0A8S5R7U3</accession>
<keyword evidence="2" id="KW-0378">Hydrolase</keyword>
<proteinExistence type="predicted"/>
<dbReference type="PANTHER" id="PTHR43512:SF4">
    <property type="entry name" value="TRANSLATION FACTOR GUF1 HOMOLOG, CHLOROPLASTIC"/>
    <property type="match status" value="1"/>
</dbReference>
<keyword evidence="1" id="KW-0547">Nucleotide-binding</keyword>
<dbReference type="EMBL" id="BK015840">
    <property type="protein sequence ID" value="DAE27478.1"/>
    <property type="molecule type" value="Genomic_DNA"/>
</dbReference>
<dbReference type="GO" id="GO:0005525">
    <property type="term" value="F:GTP binding"/>
    <property type="evidence" value="ECO:0007669"/>
    <property type="project" value="UniProtKB-KW"/>
</dbReference>
<dbReference type="Gene3D" id="3.30.70.870">
    <property type="entry name" value="Elongation Factor G (Translational Gtpase), domain 3"/>
    <property type="match status" value="1"/>
</dbReference>
<protein>
    <submittedName>
        <fullName evidence="4">Membrane GTPase LepA</fullName>
    </submittedName>
</protein>
<dbReference type="CDD" id="cd16260">
    <property type="entry name" value="EF4_III"/>
    <property type="match status" value="1"/>
</dbReference>
<evidence type="ECO:0000256" key="1">
    <source>
        <dbReference type="ARBA" id="ARBA00022741"/>
    </source>
</evidence>
<dbReference type="InterPro" id="IPR006297">
    <property type="entry name" value="EF-4"/>
</dbReference>
<dbReference type="GO" id="GO:0043022">
    <property type="term" value="F:ribosome binding"/>
    <property type="evidence" value="ECO:0007669"/>
    <property type="project" value="TreeGrafter"/>
</dbReference>
<dbReference type="InterPro" id="IPR035647">
    <property type="entry name" value="EFG_III/V"/>
</dbReference>
<keyword evidence="3" id="KW-0342">GTP-binding</keyword>
<dbReference type="GO" id="GO:0016787">
    <property type="term" value="F:hydrolase activity"/>
    <property type="evidence" value="ECO:0007669"/>
    <property type="project" value="UniProtKB-KW"/>
</dbReference>
<evidence type="ECO:0000313" key="4">
    <source>
        <dbReference type="EMBL" id="DAE27478.1"/>
    </source>
</evidence>
<dbReference type="PANTHER" id="PTHR43512">
    <property type="entry name" value="TRANSLATION FACTOR GUF1-RELATED"/>
    <property type="match status" value="1"/>
</dbReference>
<dbReference type="SUPFAM" id="SSF54980">
    <property type="entry name" value="EF-G C-terminal domain-like"/>
    <property type="match status" value="1"/>
</dbReference>
<evidence type="ECO:0000256" key="2">
    <source>
        <dbReference type="ARBA" id="ARBA00022801"/>
    </source>
</evidence>